<organism evidence="7 8">
    <name type="scientific">Staphylococcus schweitzeri</name>
    <dbReference type="NCBI Taxonomy" id="1654388"/>
    <lineage>
        <taxon>Bacteria</taxon>
        <taxon>Bacillati</taxon>
        <taxon>Bacillota</taxon>
        <taxon>Bacilli</taxon>
        <taxon>Bacillales</taxon>
        <taxon>Staphylococcaceae</taxon>
        <taxon>Staphylococcus</taxon>
    </lineage>
</organism>
<dbReference type="Proteomes" id="UP000596960">
    <property type="component" value="Unassembled WGS sequence"/>
</dbReference>
<dbReference type="GO" id="GO:0004519">
    <property type="term" value="F:endonuclease activity"/>
    <property type="evidence" value="ECO:0007669"/>
    <property type="project" value="UniProtKB-KW"/>
</dbReference>
<feature type="domain" description="Type I restriction modification DNA specificity" evidence="5">
    <location>
        <begin position="19"/>
        <end position="200"/>
    </location>
</feature>
<dbReference type="REBASE" id="288384">
    <property type="entry name" value="S.Ssc13712II"/>
</dbReference>
<keyword evidence="3" id="KW-0238">DNA-binding</keyword>
<dbReference type="AlphaFoldDB" id="A0A2K4AIT4"/>
<dbReference type="SUPFAM" id="SSF116734">
    <property type="entry name" value="DNA methylase specificity domain"/>
    <property type="match status" value="2"/>
</dbReference>
<dbReference type="GO" id="GO:0009307">
    <property type="term" value="P:DNA restriction-modification system"/>
    <property type="evidence" value="ECO:0007669"/>
    <property type="project" value="UniProtKB-KW"/>
</dbReference>
<dbReference type="RefSeq" id="WP_047548561.1">
    <property type="nucleotide sequence ID" value="NZ_CBCSFW010000002.1"/>
</dbReference>
<dbReference type="InterPro" id="IPR052021">
    <property type="entry name" value="Type-I_RS_S_subunit"/>
</dbReference>
<dbReference type="PANTHER" id="PTHR30408">
    <property type="entry name" value="TYPE-1 RESTRICTION ENZYME ECOKI SPECIFICITY PROTEIN"/>
    <property type="match status" value="1"/>
</dbReference>
<keyword evidence="7" id="KW-0540">Nuclease</keyword>
<evidence type="ECO:0000313" key="6">
    <source>
        <dbReference type="EMBL" id="MBE2127505.1"/>
    </source>
</evidence>
<comment type="similarity">
    <text evidence="1">Belongs to the type-I restriction system S methylase family.</text>
</comment>
<accession>A0A2K4AIT4</accession>
<evidence type="ECO:0000313" key="9">
    <source>
        <dbReference type="Proteomes" id="UP000596960"/>
    </source>
</evidence>
<feature type="domain" description="Type I restriction modification DNA specificity" evidence="5">
    <location>
        <begin position="227"/>
        <end position="383"/>
    </location>
</feature>
<comment type="caution">
    <text evidence="7">The sequence shown here is derived from an EMBL/GenBank/DDBJ whole genome shotgun (WGS) entry which is preliminary data.</text>
</comment>
<evidence type="ECO:0000313" key="8">
    <source>
        <dbReference type="Proteomes" id="UP000236395"/>
    </source>
</evidence>
<keyword evidence="7" id="KW-0378">Hydrolase</keyword>
<evidence type="ECO:0000313" key="7">
    <source>
        <dbReference type="EMBL" id="PNZ50020.1"/>
    </source>
</evidence>
<proteinExistence type="inferred from homology"/>
<protein>
    <submittedName>
        <fullName evidence="7">Restriction endonuclease subunit S</fullName>
    </submittedName>
</protein>
<evidence type="ECO:0000256" key="3">
    <source>
        <dbReference type="ARBA" id="ARBA00023125"/>
    </source>
</evidence>
<evidence type="ECO:0000256" key="1">
    <source>
        <dbReference type="ARBA" id="ARBA00010923"/>
    </source>
</evidence>
<keyword evidence="7" id="KW-0255">Endonuclease</keyword>
<keyword evidence="2" id="KW-0680">Restriction system</keyword>
<dbReference type="InterPro" id="IPR044946">
    <property type="entry name" value="Restrct_endonuc_typeI_TRD_sf"/>
</dbReference>
<keyword evidence="9" id="KW-1185">Reference proteome</keyword>
<evidence type="ECO:0000256" key="2">
    <source>
        <dbReference type="ARBA" id="ARBA00022747"/>
    </source>
</evidence>
<sequence>MSNTQKKVPELRFPGFEGEWEEKKLGEVTTKIGSGKTPKGGSENYTNKGIPFLRSQNIRNGKLNLNDLVYISKDIDDEMKNSRTYYGDVLLNITGASIGRTAINSIVETHANLNQHVCIIRLKKEYYYNFFEQYLLSRKGKRKIFLAQSGGSREGLNFKEIANLKIFTSTIFEEQQKVGKFFSKLDRQIELEEQKLELLQQQKKGYMQKIFSQELRFKDENGNEYPEWKVTSIQDVTKYTSSKKSSNQYADKIDSKGYPVYDAVREIGKDSNYDIEESYISILKDGAGVGRLNLRPEKSSVIGTMGYLQANNIDLEFLYYRMKIVDFKKYIIGSTIPHLYFKDYSKETIYIPSSIQEQAKIGKFISNLDKMIENKTRKLNCLKQLKQGLLQGMFI</sequence>
<evidence type="ECO:0000259" key="5">
    <source>
        <dbReference type="Pfam" id="PF01420"/>
    </source>
</evidence>
<reference evidence="7 8" key="1">
    <citation type="submission" date="2017-08" db="EMBL/GenBank/DDBJ databases">
        <title>Draft genome sequences of 64 type strains of genus Staph aureus.</title>
        <authorList>
            <person name="Cole K."/>
            <person name="Golubchik T."/>
            <person name="Russell J."/>
            <person name="Foster D."/>
            <person name="Llewelyn M."/>
            <person name="Wilson D."/>
            <person name="Crook D."/>
            <person name="Paul J."/>
        </authorList>
    </citation>
    <scope>NUCLEOTIDE SEQUENCE [LARGE SCALE GENOMIC DNA]</scope>
    <source>
        <strain evidence="7 8">DSM 28300</strain>
    </source>
</reference>
<dbReference type="EMBL" id="JADAMT010000001">
    <property type="protein sequence ID" value="MBE2127505.1"/>
    <property type="molecule type" value="Genomic_DNA"/>
</dbReference>
<dbReference type="GeneID" id="98344737"/>
<keyword evidence="4" id="KW-0175">Coiled coil</keyword>
<reference evidence="6 9" key="2">
    <citation type="submission" date="2020-10" db="EMBL/GenBank/DDBJ databases">
        <title>Phenotypic and genomic profiling of Staphylococcus argenteus in Canada and the United States and recommendations for clinical result reporting.</title>
        <authorList>
            <person name="Eshaghi A."/>
            <person name="Bommersbach C."/>
            <person name="Zitterman S."/>
            <person name="Burnham C.-A.D."/>
            <person name="Patel R."/>
            <person name="Schuetz A.N."/>
            <person name="Patel S.N."/>
            <person name="Kus J.V."/>
        </authorList>
    </citation>
    <scope>NUCLEOTIDE SEQUENCE [LARGE SCALE GENOMIC DNA]</scope>
    <source>
        <strain evidence="6 9">DSM 28300</strain>
    </source>
</reference>
<dbReference type="EMBL" id="PPQS01000026">
    <property type="protein sequence ID" value="PNZ50020.1"/>
    <property type="molecule type" value="Genomic_DNA"/>
</dbReference>
<dbReference type="GO" id="GO:0003677">
    <property type="term" value="F:DNA binding"/>
    <property type="evidence" value="ECO:0007669"/>
    <property type="project" value="UniProtKB-KW"/>
</dbReference>
<dbReference type="PANTHER" id="PTHR30408:SF12">
    <property type="entry name" value="TYPE I RESTRICTION ENZYME MJAVIII SPECIFICITY SUBUNIT"/>
    <property type="match status" value="1"/>
</dbReference>
<gene>
    <name evidence="7" type="ORF">CD116_05585</name>
    <name evidence="6" type="ORF">ILQ21_00280</name>
</gene>
<dbReference type="InterPro" id="IPR000055">
    <property type="entry name" value="Restrct_endonuc_typeI_TRD"/>
</dbReference>
<dbReference type="Pfam" id="PF01420">
    <property type="entry name" value="Methylase_S"/>
    <property type="match status" value="2"/>
</dbReference>
<dbReference type="Gene3D" id="3.90.220.20">
    <property type="entry name" value="DNA methylase specificity domains"/>
    <property type="match status" value="2"/>
</dbReference>
<dbReference type="Proteomes" id="UP000236395">
    <property type="component" value="Unassembled WGS sequence"/>
</dbReference>
<dbReference type="Gene3D" id="1.10.287.1120">
    <property type="entry name" value="Bipartite methylase S protein"/>
    <property type="match status" value="1"/>
</dbReference>
<name>A0A2K4AIT4_9STAP</name>
<evidence type="ECO:0000256" key="4">
    <source>
        <dbReference type="SAM" id="Coils"/>
    </source>
</evidence>
<feature type="coiled-coil region" evidence="4">
    <location>
        <begin position="182"/>
        <end position="209"/>
    </location>
</feature>